<name>T0MKP5_9MICR</name>
<protein>
    <submittedName>
        <fullName evidence="1">Uncharacterized protein</fullName>
    </submittedName>
</protein>
<reference evidence="1 2" key="1">
    <citation type="journal article" date="2013" name="BMC Genomics">
        <title>Genome sequencing and comparative genomics of honey bee microsporidia, Nosema apis reveal novel insights into host-parasite interactions.</title>
        <authorList>
            <person name="Chen Yp."/>
            <person name="Pettis J.S."/>
            <person name="Zhao Y."/>
            <person name="Liu X."/>
            <person name="Tallon L.J."/>
            <person name="Sadzewicz L.D."/>
            <person name="Li R."/>
            <person name="Zheng H."/>
            <person name="Huang S."/>
            <person name="Zhang X."/>
            <person name="Hamilton M.C."/>
            <person name="Pernal S.F."/>
            <person name="Melathopoulos A.P."/>
            <person name="Yan X."/>
            <person name="Evans J.D."/>
        </authorList>
    </citation>
    <scope>NUCLEOTIDE SEQUENCE [LARGE SCALE GENOMIC DNA]</scope>
    <source>
        <strain evidence="1 2">BRL 01</strain>
    </source>
</reference>
<organism evidence="1 2">
    <name type="scientific">Vairimorpha apis BRL 01</name>
    <dbReference type="NCBI Taxonomy" id="1037528"/>
    <lineage>
        <taxon>Eukaryota</taxon>
        <taxon>Fungi</taxon>
        <taxon>Fungi incertae sedis</taxon>
        <taxon>Microsporidia</taxon>
        <taxon>Nosematidae</taxon>
        <taxon>Vairimorpha</taxon>
    </lineage>
</organism>
<proteinExistence type="predicted"/>
<sequence>MLTLINLIVYVFCESRLLPPTFKKRNDSYTAFLSLGEYRDVRSYGIMEGELDAKESDFTIVHTFSDQTGNIDSIEVSLDEIGTINPDLQYSISVTTDEETLYSEPFRYCTKEKILNL</sequence>
<dbReference type="EMBL" id="KE647123">
    <property type="protein sequence ID" value="EQB61565.1"/>
    <property type="molecule type" value="Genomic_DNA"/>
</dbReference>
<evidence type="ECO:0000313" key="2">
    <source>
        <dbReference type="Proteomes" id="UP000053780"/>
    </source>
</evidence>
<keyword evidence="2" id="KW-1185">Reference proteome</keyword>
<dbReference type="AlphaFoldDB" id="T0MKP5"/>
<dbReference type="VEuPathDB" id="MicrosporidiaDB:NAPIS_ORF00862"/>
<dbReference type="HOGENOM" id="CLU_2085453_0_0_1"/>
<accession>T0MKP5</accession>
<gene>
    <name evidence="1" type="ORF">NAPIS_ORF00862</name>
</gene>
<evidence type="ECO:0000313" key="1">
    <source>
        <dbReference type="EMBL" id="EQB61565.1"/>
    </source>
</evidence>
<dbReference type="Proteomes" id="UP000053780">
    <property type="component" value="Unassembled WGS sequence"/>
</dbReference>